<reference evidence="2 3" key="1">
    <citation type="submission" date="2024-06" db="EMBL/GenBank/DDBJ databases">
        <title>The Natural Products Discovery Center: Release of the First 8490 Sequenced Strains for Exploring Actinobacteria Biosynthetic Diversity.</title>
        <authorList>
            <person name="Kalkreuter E."/>
            <person name="Kautsar S.A."/>
            <person name="Yang D."/>
            <person name="Bader C.D."/>
            <person name="Teijaro C.N."/>
            <person name="Fluegel L."/>
            <person name="Davis C.M."/>
            <person name="Simpson J.R."/>
            <person name="Lauterbach L."/>
            <person name="Steele A.D."/>
            <person name="Gui C."/>
            <person name="Meng S."/>
            <person name="Li G."/>
            <person name="Viehrig K."/>
            <person name="Ye F."/>
            <person name="Su P."/>
            <person name="Kiefer A.F."/>
            <person name="Nichols A."/>
            <person name="Cepeda A.J."/>
            <person name="Yan W."/>
            <person name="Fan B."/>
            <person name="Jiang Y."/>
            <person name="Adhikari A."/>
            <person name="Zheng C.-J."/>
            <person name="Schuster L."/>
            <person name="Cowan T.M."/>
            <person name="Smanski M.J."/>
            <person name="Chevrette M.G."/>
            <person name="De Carvalho L.P.S."/>
            <person name="Shen B."/>
        </authorList>
    </citation>
    <scope>NUCLEOTIDE SEQUENCE [LARGE SCALE GENOMIC DNA]</scope>
    <source>
        <strain evidence="2 3">NPDC001694</strain>
    </source>
</reference>
<evidence type="ECO:0000313" key="2">
    <source>
        <dbReference type="EMBL" id="MER6267789.1"/>
    </source>
</evidence>
<name>A0ABV1TCM6_9ACTN</name>
<feature type="chain" id="PRO_5046318000" description="Lipoprotein" evidence="1">
    <location>
        <begin position="32"/>
        <end position="96"/>
    </location>
</feature>
<evidence type="ECO:0000256" key="1">
    <source>
        <dbReference type="SAM" id="SignalP"/>
    </source>
</evidence>
<protein>
    <recommendedName>
        <fullName evidence="4">Lipoprotein</fullName>
    </recommendedName>
</protein>
<dbReference type="EMBL" id="JBEOZM010000004">
    <property type="protein sequence ID" value="MER6267789.1"/>
    <property type="molecule type" value="Genomic_DNA"/>
</dbReference>
<feature type="signal peptide" evidence="1">
    <location>
        <begin position="1"/>
        <end position="31"/>
    </location>
</feature>
<keyword evidence="3" id="KW-1185">Reference proteome</keyword>
<proteinExistence type="predicted"/>
<sequence>MGKRTRAAVLASALAVAAGLLSACSFSTADAICNTGEDPVIAVGSTAGACVKSGEAAPKGYLRYPAGKVPQHVGDKWDTYWESHTLDRNGKTVPVP</sequence>
<evidence type="ECO:0008006" key="4">
    <source>
        <dbReference type="Google" id="ProtNLM"/>
    </source>
</evidence>
<accession>A0ABV1TCM6</accession>
<dbReference type="RefSeq" id="WP_351956452.1">
    <property type="nucleotide sequence ID" value="NZ_JBEOZM010000004.1"/>
</dbReference>
<dbReference type="Proteomes" id="UP001490365">
    <property type="component" value="Unassembled WGS sequence"/>
</dbReference>
<organism evidence="2 3">
    <name type="scientific">Streptomyces sp. 900105755</name>
    <dbReference type="NCBI Taxonomy" id="3154389"/>
    <lineage>
        <taxon>Bacteria</taxon>
        <taxon>Bacillati</taxon>
        <taxon>Actinomycetota</taxon>
        <taxon>Actinomycetes</taxon>
        <taxon>Kitasatosporales</taxon>
        <taxon>Streptomycetaceae</taxon>
        <taxon>Streptomyces</taxon>
    </lineage>
</organism>
<dbReference type="NCBIfam" id="NF046120">
    <property type="entry name" value="lipo_SCO0607"/>
    <property type="match status" value="1"/>
</dbReference>
<gene>
    <name evidence="2" type="ORF">ABT211_10875</name>
</gene>
<comment type="caution">
    <text evidence="2">The sequence shown here is derived from an EMBL/GenBank/DDBJ whole genome shotgun (WGS) entry which is preliminary data.</text>
</comment>
<dbReference type="InterPro" id="IPR058119">
    <property type="entry name" value="SCO0607-like"/>
</dbReference>
<dbReference type="PROSITE" id="PS51257">
    <property type="entry name" value="PROKAR_LIPOPROTEIN"/>
    <property type="match status" value="1"/>
</dbReference>
<evidence type="ECO:0000313" key="3">
    <source>
        <dbReference type="Proteomes" id="UP001490365"/>
    </source>
</evidence>
<keyword evidence="1" id="KW-0732">Signal</keyword>